<feature type="compositionally biased region" description="Basic and acidic residues" evidence="1">
    <location>
        <begin position="576"/>
        <end position="586"/>
    </location>
</feature>
<dbReference type="AlphaFoldDB" id="A0A553PD30"/>
<sequence>MSVIQICQDFKDTLDLFRHQSLYLKPISRMNISVQLPQLKKSGAKISNWEVMEKVKEMAKPFHFPVFKVVKSSLEFIRFEAEIENYGWMDQVLAKIDMKTIKLSGFQELLKVRAAESRPPFPTRQEWDSYFRENRAMNEMKAGERPDTVYIKNLPCQWFLNSQDKSGMAKDKPSEYVLKKVFATFGEIRAVDIPMLDPYREKMKSTISGIQIFTFGQDLVFDAYIQYKEYIGFVKAMNSLKGMKLLFKDRFEERAWVANIVVDFDRTKHLAESTIKRRALEREKLAQKERELEETERRKEELRELKRSDELRRMEKEEREEAERKAALKGVKEKRRMEREERRRQRKLEQKLHYNEEEVAEKIALEERKLLIAQRKLESIRLLDELLDRVKAMKHRENDVKNLEKDLLRTAAKEAKGTFAKAATILSTSFKDQDEKALRDKLVQRLKQKELNRMEHFGDRLRRTQGLVSNSDSSSDGLEDISDEENVEEMKSNEDSDDEKEDIDGDEELALTSTDEEEFEKKERLRRQRKKEKKKDRKRKEKEESKRRRKEIESHVKVAQNIADRDKRSRSREKRHSNSRDDESRHGSRRRQAHMDEEQTVSSYREIRAEERLRKRLEEKAAAKQAEQAKEELYDQMVNPHLYGEGRSGHRRLKPGEHYEDVQKKELEEQIRIRERLERDKRRQQQRQQQQQQSIQRRDPRHYDHQSLNRSRSRENHHGSRRYERESQSRNREYRAPRNEARSHDNPRYRTHDSREDYPSRTYPDARSESGHRRMRR</sequence>
<protein>
    <recommendedName>
        <fullName evidence="4">RRM domain-containing protein</fullName>
    </recommendedName>
</protein>
<dbReference type="PANTHER" id="PTHR12484">
    <property type="entry name" value="B-LYMPHOCYTE ANTIGEN-RELATED"/>
    <property type="match status" value="1"/>
</dbReference>
<dbReference type="Proteomes" id="UP000318571">
    <property type="component" value="Chromosome 2"/>
</dbReference>
<feature type="compositionally biased region" description="Basic and acidic residues" evidence="1">
    <location>
        <begin position="696"/>
        <end position="777"/>
    </location>
</feature>
<reference evidence="2 3" key="1">
    <citation type="journal article" date="2018" name="Nat. Ecol. Evol.">
        <title>Genomic signatures of mitonuclear coevolution across populations of Tigriopus californicus.</title>
        <authorList>
            <person name="Barreto F.S."/>
            <person name="Watson E.T."/>
            <person name="Lima T.G."/>
            <person name="Willett C.S."/>
            <person name="Edmands S."/>
            <person name="Li W."/>
            <person name="Burton R.S."/>
        </authorList>
    </citation>
    <scope>NUCLEOTIDE SEQUENCE [LARGE SCALE GENOMIC DNA]</scope>
    <source>
        <strain evidence="2 3">San Diego</strain>
    </source>
</reference>
<keyword evidence="3" id="KW-1185">Reference proteome</keyword>
<feature type="compositionally biased region" description="Basic and acidic residues" evidence="1">
    <location>
        <begin position="605"/>
        <end position="633"/>
    </location>
</feature>
<feature type="compositionally biased region" description="Basic and acidic residues" evidence="1">
    <location>
        <begin position="313"/>
        <end position="326"/>
    </location>
</feature>
<dbReference type="OMA" id="NEHERRY"/>
<accession>A0A553PD30</accession>
<feature type="compositionally biased region" description="Basic and acidic residues" evidence="1">
    <location>
        <begin position="654"/>
        <end position="683"/>
    </location>
</feature>
<evidence type="ECO:0000256" key="1">
    <source>
        <dbReference type="SAM" id="MobiDB-lite"/>
    </source>
</evidence>
<dbReference type="STRING" id="6832.A0A553PD30"/>
<evidence type="ECO:0000313" key="2">
    <source>
        <dbReference type="EMBL" id="TRY75592.1"/>
    </source>
</evidence>
<dbReference type="EMBL" id="VCGU01000005">
    <property type="protein sequence ID" value="TRY75592.1"/>
    <property type="molecule type" value="Genomic_DNA"/>
</dbReference>
<dbReference type="OrthoDB" id="1918237at2759"/>
<dbReference type="Pfam" id="PF25015">
    <property type="entry name" value="RBD_AKAP-17A"/>
    <property type="match status" value="1"/>
</dbReference>
<feature type="region of interest" description="Disordered" evidence="1">
    <location>
        <begin position="313"/>
        <end position="346"/>
    </location>
</feature>
<dbReference type="CDD" id="cd12264">
    <property type="entry name" value="RRM_AKAP17A"/>
    <property type="match status" value="1"/>
</dbReference>
<feature type="compositionally biased region" description="Basic and acidic residues" evidence="1">
    <location>
        <begin position="335"/>
        <end position="346"/>
    </location>
</feature>
<dbReference type="PANTHER" id="PTHR12484:SF4">
    <property type="entry name" value="A-KINASE ANCHOR PROTEIN 17A"/>
    <property type="match status" value="1"/>
</dbReference>
<feature type="compositionally biased region" description="Basic residues" evidence="1">
    <location>
        <begin position="524"/>
        <end position="540"/>
    </location>
</feature>
<organism evidence="2 3">
    <name type="scientific">Tigriopus californicus</name>
    <name type="common">Marine copepod</name>
    <dbReference type="NCBI Taxonomy" id="6832"/>
    <lineage>
        <taxon>Eukaryota</taxon>
        <taxon>Metazoa</taxon>
        <taxon>Ecdysozoa</taxon>
        <taxon>Arthropoda</taxon>
        <taxon>Crustacea</taxon>
        <taxon>Multicrustacea</taxon>
        <taxon>Hexanauplia</taxon>
        <taxon>Copepoda</taxon>
        <taxon>Harpacticoida</taxon>
        <taxon>Harpacticidae</taxon>
        <taxon>Tigriopus</taxon>
    </lineage>
</organism>
<feature type="region of interest" description="Disordered" evidence="1">
    <location>
        <begin position="462"/>
        <end position="777"/>
    </location>
</feature>
<feature type="compositionally biased region" description="Low complexity" evidence="1">
    <location>
        <begin position="686"/>
        <end position="695"/>
    </location>
</feature>
<evidence type="ECO:0008006" key="4">
    <source>
        <dbReference type="Google" id="ProtNLM"/>
    </source>
</evidence>
<dbReference type="InterPro" id="IPR056852">
    <property type="entry name" value="AK17A/B"/>
</dbReference>
<feature type="compositionally biased region" description="Acidic residues" evidence="1">
    <location>
        <begin position="495"/>
        <end position="518"/>
    </location>
</feature>
<feature type="compositionally biased region" description="Acidic residues" evidence="1">
    <location>
        <begin position="477"/>
        <end position="487"/>
    </location>
</feature>
<feature type="compositionally biased region" description="Basic and acidic residues" evidence="1">
    <location>
        <begin position="541"/>
        <end position="556"/>
    </location>
</feature>
<proteinExistence type="predicted"/>
<comment type="caution">
    <text evidence="2">The sequence shown here is derived from an EMBL/GenBank/DDBJ whole genome shotgun (WGS) entry which is preliminary data.</text>
</comment>
<evidence type="ECO:0000313" key="3">
    <source>
        <dbReference type="Proteomes" id="UP000318571"/>
    </source>
</evidence>
<name>A0A553PD30_TIGCA</name>
<gene>
    <name evidence="2" type="ORF">TCAL_00520</name>
</gene>
<feature type="compositionally biased region" description="Polar residues" evidence="1">
    <location>
        <begin position="466"/>
        <end position="476"/>
    </location>
</feature>